<dbReference type="Pfam" id="PF00931">
    <property type="entry name" value="NB-ARC"/>
    <property type="match status" value="1"/>
</dbReference>
<dbReference type="Pfam" id="PF21296">
    <property type="entry name" value="WHD_APAF1"/>
    <property type="match status" value="1"/>
</dbReference>
<dbReference type="GO" id="GO:0006915">
    <property type="term" value="P:apoptotic process"/>
    <property type="evidence" value="ECO:0007669"/>
    <property type="project" value="UniProtKB-KW"/>
</dbReference>
<keyword evidence="8" id="KW-1185">Reference proteome</keyword>
<dbReference type="Gene3D" id="1.10.10.10">
    <property type="entry name" value="Winged helix-like DNA-binding domain superfamily/Winged helix DNA-binding domain"/>
    <property type="match status" value="1"/>
</dbReference>
<evidence type="ECO:0000259" key="4">
    <source>
        <dbReference type="Pfam" id="PF00931"/>
    </source>
</evidence>
<proteinExistence type="predicted"/>
<dbReference type="InterPro" id="IPR002182">
    <property type="entry name" value="NB-ARC"/>
</dbReference>
<evidence type="ECO:0000313" key="8">
    <source>
        <dbReference type="Proteomes" id="UP001153712"/>
    </source>
</evidence>
<dbReference type="Pfam" id="PF17908">
    <property type="entry name" value="APAF1_C"/>
    <property type="match status" value="1"/>
</dbReference>
<dbReference type="Proteomes" id="UP001153712">
    <property type="component" value="Chromosome 2"/>
</dbReference>
<keyword evidence="1" id="KW-0853">WD repeat</keyword>
<dbReference type="InterPro" id="IPR001680">
    <property type="entry name" value="WD40_rpt"/>
</dbReference>
<evidence type="ECO:0008006" key="9">
    <source>
        <dbReference type="Google" id="ProtNLM"/>
    </source>
</evidence>
<feature type="domain" description="NB-ARC" evidence="4">
    <location>
        <begin position="113"/>
        <end position="280"/>
    </location>
</feature>
<evidence type="ECO:0000259" key="5">
    <source>
        <dbReference type="Pfam" id="PF17908"/>
    </source>
</evidence>
<dbReference type="GO" id="GO:0043531">
    <property type="term" value="F:ADP binding"/>
    <property type="evidence" value="ECO:0007669"/>
    <property type="project" value="InterPro"/>
</dbReference>
<evidence type="ECO:0000256" key="2">
    <source>
        <dbReference type="ARBA" id="ARBA00022703"/>
    </source>
</evidence>
<dbReference type="InterPro" id="IPR042197">
    <property type="entry name" value="Apaf_helical"/>
</dbReference>
<evidence type="ECO:0000256" key="3">
    <source>
        <dbReference type="ARBA" id="ARBA00022737"/>
    </source>
</evidence>
<evidence type="ECO:0000259" key="6">
    <source>
        <dbReference type="Pfam" id="PF21296"/>
    </source>
</evidence>
<dbReference type="InterPro" id="IPR011047">
    <property type="entry name" value="Quinoprotein_ADH-like_sf"/>
</dbReference>
<dbReference type="SUPFAM" id="SSF52540">
    <property type="entry name" value="P-loop containing nucleoside triphosphate hydrolases"/>
    <property type="match status" value="1"/>
</dbReference>
<evidence type="ECO:0000256" key="1">
    <source>
        <dbReference type="ARBA" id="ARBA00022574"/>
    </source>
</evidence>
<accession>A0A9N9TRS2</accession>
<dbReference type="Gene3D" id="3.40.50.300">
    <property type="entry name" value="P-loop containing nucleotide triphosphate hydrolases"/>
    <property type="match status" value="1"/>
</dbReference>
<feature type="domain" description="APAF-1 helical" evidence="5">
    <location>
        <begin position="451"/>
        <end position="580"/>
    </location>
</feature>
<dbReference type="InterPro" id="IPR036388">
    <property type="entry name" value="WH-like_DNA-bd_sf"/>
</dbReference>
<dbReference type="PRINTS" id="PR00364">
    <property type="entry name" value="DISEASERSIST"/>
</dbReference>
<dbReference type="SUPFAM" id="SSF50998">
    <property type="entry name" value="Quinoprotein alcohol dehydrogenase-like"/>
    <property type="match status" value="1"/>
</dbReference>
<keyword evidence="2" id="KW-0053">Apoptosis</keyword>
<dbReference type="InterPro" id="IPR041452">
    <property type="entry name" value="APAF1_C"/>
</dbReference>
<reference evidence="7" key="1">
    <citation type="submission" date="2022-01" db="EMBL/GenBank/DDBJ databases">
        <authorList>
            <person name="King R."/>
        </authorList>
    </citation>
    <scope>NUCLEOTIDE SEQUENCE</scope>
</reference>
<organism evidence="7 8">
    <name type="scientific">Phyllotreta striolata</name>
    <name type="common">Striped flea beetle</name>
    <name type="synonym">Crioceris striolata</name>
    <dbReference type="NCBI Taxonomy" id="444603"/>
    <lineage>
        <taxon>Eukaryota</taxon>
        <taxon>Metazoa</taxon>
        <taxon>Ecdysozoa</taxon>
        <taxon>Arthropoda</taxon>
        <taxon>Hexapoda</taxon>
        <taxon>Insecta</taxon>
        <taxon>Pterygota</taxon>
        <taxon>Neoptera</taxon>
        <taxon>Endopterygota</taxon>
        <taxon>Coleoptera</taxon>
        <taxon>Polyphaga</taxon>
        <taxon>Cucujiformia</taxon>
        <taxon>Chrysomeloidea</taxon>
        <taxon>Chrysomelidae</taxon>
        <taxon>Galerucinae</taxon>
        <taxon>Alticini</taxon>
        <taxon>Phyllotreta</taxon>
    </lineage>
</organism>
<dbReference type="InterPro" id="IPR027417">
    <property type="entry name" value="P-loop_NTPase"/>
</dbReference>
<dbReference type="SMART" id="SM00320">
    <property type="entry name" value="WD40"/>
    <property type="match status" value="8"/>
</dbReference>
<dbReference type="OrthoDB" id="1357022at2759"/>
<protein>
    <recommendedName>
        <fullName evidence="9">Apoptotic protease-activating factor 1</fullName>
    </recommendedName>
</protein>
<gene>
    <name evidence="7" type="ORF">PHYEVI_LOCUS5506</name>
</gene>
<feature type="domain" description="Apoptotic protease-activating factor 1 winged-helix" evidence="6">
    <location>
        <begin position="371"/>
        <end position="440"/>
    </location>
</feature>
<dbReference type="EMBL" id="OU900095">
    <property type="protein sequence ID" value="CAG9859130.1"/>
    <property type="molecule type" value="Genomic_DNA"/>
</dbReference>
<dbReference type="InterPro" id="IPR015943">
    <property type="entry name" value="WD40/YVTN_repeat-like_dom_sf"/>
</dbReference>
<evidence type="ECO:0000313" key="7">
    <source>
        <dbReference type="EMBL" id="CAG9859130.1"/>
    </source>
</evidence>
<dbReference type="GO" id="GO:0005829">
    <property type="term" value="C:cytosol"/>
    <property type="evidence" value="ECO:0007669"/>
    <property type="project" value="UniProtKB-ARBA"/>
</dbReference>
<name>A0A9N9TRS2_PHYSR</name>
<keyword evidence="3" id="KW-0677">Repeat</keyword>
<dbReference type="Gene3D" id="2.130.10.10">
    <property type="entry name" value="YVTN repeat-like/Quinoprotein amine dehydrogenase"/>
    <property type="match status" value="4"/>
</dbReference>
<dbReference type="Gene3D" id="1.25.40.370">
    <property type="match status" value="1"/>
</dbReference>
<dbReference type="Gene3D" id="1.10.8.430">
    <property type="entry name" value="Helical domain of apoptotic protease-activating factors"/>
    <property type="match status" value="1"/>
</dbReference>
<dbReference type="PANTHER" id="PTHR22845">
    <property type="entry name" value="APOPTOTIC PROTEASE-ACTIVATING FACTOR 1"/>
    <property type="match status" value="1"/>
</dbReference>
<dbReference type="PANTHER" id="PTHR22845:SF5">
    <property type="entry name" value="APOPTOTIC PROTEASE-ACTIVATING FACTOR 1"/>
    <property type="match status" value="1"/>
</dbReference>
<sequence>MKPSLVDTSENSLYSRINQYRDVVDFDTFVDFLYSRKYIDANDYKEVYSKSQRDRIVALNYKIRRKENLEGVLDELRRLHPHHDKAIEDNERLRRTLVVGEFPSLPPYYVTRKSLIEEVSMNLQRLEEGRKLVIHGMMGYGKSSLVNRVLNDVEILALFQNKVFWVNLGEYTKKEDLLKPLMCKLFKRVGSVLDKTVSHYPSDLDELKHELTLLFTDERLNKALIVLDDVRNRHILDLFDLKCRTVITTQDLTICNRYDIIPIKVESGFDLSESLSLFKKSLRMSGDNIDLPPEASVIHEICQGHPLLISLIGSYLNENATAFGDNAIWTHMIDLFSNGNYRLNEYSCDTLDVIGIIEQCVDNLLSDNNGNMKDFYHDLAIFETDVNIPPQVLAILWDKNLNEVRNIMNVLAEKSLVVRFFHENIKTYIYGIHNIYLAYLKRKTANTIRFIHKKLIAGYDRLTNKNYAELPNDNYTLQFIGHHLYQAEEFQKFDVYFDLGFLELKLKAVGKEDVLRDMTEYEEFICKGETSVKQKLEEYKSFIQRCGAMLFTYNKMSIVQCALGESKTSQIYRSALKLANESSHLYFQLLRPFGELDYCKIRIGDDITSACFVDSPETILVGTEDGRIKLLYDQKVLANFQRQEKPVKNLTVSPNRSAFLSLTEDGTVNLFNLPVGNKKKRASFNDPQSSKLMQLNWKDMYTSDKCEFPYRTFRLKNDEKITSAVFCKNFPETDRIATGTDKGDVWIWDVQSGKTVCNTGPRGSEASCLSYHKDSIMFSCQSSVLAFYVTATGCKYRYQLHNDRTCRSVFECGEKIITVSDTNVNRWKRKVKSEIFRNDVDGKENVCSVLTEDEKYLVVSTNQNSIYIYDLEEDKILREFISNGKAVFLDLFYNDDKSVHILLVGSDKKIVEQCNIQPEYFARNSRKIPAFTPFFRSKSPLTVSVTNERTLKVCNGYSLISESESIPSEITCTCFSSNGNFVIYGSSTGQIGTFDLRLKTTKNLFDLPQLVPINSLKCFDIYRGIDEDFNLGVIVGTFDDDNMFVYNDGTICTAKISKPVAFNRDNLLVVIDVKGHVYVWNVDSCDFVRAIPKDVEDSRRNSNDDEEERLLLCDYCVRQSLVCTYKENASYCKVFELDIDESVSIERNRIRTFDEKIRCLKFSAKGDLLAVGTNTGLIRVHDLIKNHQLALLNIHEYPVEQLMFAPFDEPILISLADEIAFWNLRMRDEKNNFDVQLRKKSNSISIWCNRTPLEGCLLSVIKLKDKAKNIWSSKDFNSFLIEDHSRNVHIMSVFEPKCNQTNGNCCAHLT</sequence>
<dbReference type="InterPro" id="IPR048975">
    <property type="entry name" value="WHD_APAF1"/>
</dbReference>